<dbReference type="STRING" id="551996.SAMN05192573_10728"/>
<reference evidence="5" key="1">
    <citation type="submission" date="2016-10" db="EMBL/GenBank/DDBJ databases">
        <authorList>
            <person name="Varghese N."/>
            <person name="Submissions S."/>
        </authorList>
    </citation>
    <scope>NUCLEOTIDE SEQUENCE [LARGE SCALE GENOMIC DNA]</scope>
    <source>
        <strain evidence="5">Gh-67</strain>
    </source>
</reference>
<protein>
    <recommendedName>
        <fullName evidence="3">UPF0758 domain-containing protein</fullName>
    </recommendedName>
</protein>
<dbReference type="Gene3D" id="3.10.450.700">
    <property type="match status" value="1"/>
</dbReference>
<name>A0A1G7ZXF9_9SPHI</name>
<evidence type="ECO:0000313" key="4">
    <source>
        <dbReference type="EMBL" id="SDH13333.1"/>
    </source>
</evidence>
<dbReference type="PANTHER" id="PTHR30471">
    <property type="entry name" value="DNA REPAIR PROTEIN RADC"/>
    <property type="match status" value="1"/>
</dbReference>
<keyword evidence="2" id="KW-0238">DNA-binding</keyword>
<keyword evidence="5" id="KW-1185">Reference proteome</keyword>
<dbReference type="InterPro" id="IPR046778">
    <property type="entry name" value="UPF0758_N"/>
</dbReference>
<feature type="domain" description="UPF0758" evidence="3">
    <location>
        <begin position="102"/>
        <end position="177"/>
    </location>
</feature>
<dbReference type="InterPro" id="IPR006628">
    <property type="entry name" value="PUR-bd_fam"/>
</dbReference>
<evidence type="ECO:0000259" key="3">
    <source>
        <dbReference type="Pfam" id="PF20582"/>
    </source>
</evidence>
<accession>A0A1G7ZXF9</accession>
<dbReference type="EMBL" id="FNCG01000007">
    <property type="protein sequence ID" value="SDH13333.1"/>
    <property type="molecule type" value="Genomic_DNA"/>
</dbReference>
<dbReference type="InterPro" id="IPR001405">
    <property type="entry name" value="UPF0758"/>
</dbReference>
<evidence type="ECO:0000256" key="1">
    <source>
        <dbReference type="ARBA" id="ARBA00009251"/>
    </source>
</evidence>
<comment type="similarity">
    <text evidence="1">Belongs to the PUR DNA-binding protein family.</text>
</comment>
<dbReference type="GO" id="GO:0000977">
    <property type="term" value="F:RNA polymerase II transcription regulatory region sequence-specific DNA binding"/>
    <property type="evidence" value="ECO:0007669"/>
    <property type="project" value="InterPro"/>
</dbReference>
<dbReference type="Proteomes" id="UP000199705">
    <property type="component" value="Unassembled WGS sequence"/>
</dbReference>
<organism evidence="4 5">
    <name type="scientific">Mucilaginibacter gossypii</name>
    <dbReference type="NCBI Taxonomy" id="551996"/>
    <lineage>
        <taxon>Bacteria</taxon>
        <taxon>Pseudomonadati</taxon>
        <taxon>Bacteroidota</taxon>
        <taxon>Sphingobacteriia</taxon>
        <taxon>Sphingobacteriales</taxon>
        <taxon>Sphingobacteriaceae</taxon>
        <taxon>Mucilaginibacter</taxon>
    </lineage>
</organism>
<dbReference type="Pfam" id="PF20582">
    <property type="entry name" value="UPF0758_N"/>
    <property type="match status" value="1"/>
</dbReference>
<gene>
    <name evidence="4" type="ORF">SAMN05192573_10728</name>
</gene>
<dbReference type="Pfam" id="PF11680">
    <property type="entry name" value="DUF3276"/>
    <property type="match status" value="1"/>
</dbReference>
<dbReference type="AlphaFoldDB" id="A0A1G7ZXF9"/>
<dbReference type="GO" id="GO:0032422">
    <property type="term" value="F:purine-rich negative regulatory element binding"/>
    <property type="evidence" value="ECO:0007669"/>
    <property type="project" value="InterPro"/>
</dbReference>
<evidence type="ECO:0000256" key="2">
    <source>
        <dbReference type="ARBA" id="ARBA00023125"/>
    </source>
</evidence>
<evidence type="ECO:0000313" key="5">
    <source>
        <dbReference type="Proteomes" id="UP000199705"/>
    </source>
</evidence>
<dbReference type="PANTHER" id="PTHR30471:SF3">
    <property type="entry name" value="UPF0758 PROTEIN YEES-RELATED"/>
    <property type="match status" value="1"/>
</dbReference>
<dbReference type="RefSeq" id="WP_091168420.1">
    <property type="nucleotide sequence ID" value="NZ_FNCG01000007.1"/>
</dbReference>
<proteinExistence type="inferred from homology"/>
<sequence length="198" mass="21451">MEKAQRTTSYPNLASENFAHGKKRYFIDVKKAANDSHFLLITSSEQYGEGEYHRQTVQLWEEDLGMFVEGLTMVLRRLAHGDLASAEPAMKLVKDVTGMEAVALEDRPREKLHAFGAAALSNMELLAILFCTGSSELSVLDLCGQVMASIGGEAAGLRTITTEQLCAFKGVGSAKAATLLAALELGRRAFTSSISQSF</sequence>